<evidence type="ECO:0000256" key="2">
    <source>
        <dbReference type="ARBA" id="ARBA00023015"/>
    </source>
</evidence>
<evidence type="ECO:0000313" key="7">
    <source>
        <dbReference type="Proteomes" id="UP000046395"/>
    </source>
</evidence>
<dbReference type="Gene3D" id="1.10.20.10">
    <property type="entry name" value="Histone, subunit A"/>
    <property type="match status" value="1"/>
</dbReference>
<organism evidence="7 8">
    <name type="scientific">Trichuris muris</name>
    <name type="common">Mouse whipworm</name>
    <dbReference type="NCBI Taxonomy" id="70415"/>
    <lineage>
        <taxon>Eukaryota</taxon>
        <taxon>Metazoa</taxon>
        <taxon>Ecdysozoa</taxon>
        <taxon>Nematoda</taxon>
        <taxon>Enoplea</taxon>
        <taxon>Dorylaimia</taxon>
        <taxon>Trichinellida</taxon>
        <taxon>Trichuridae</taxon>
        <taxon>Trichuris</taxon>
    </lineage>
</organism>
<dbReference type="WBParaSite" id="TMUE_3000013907.1">
    <property type="protein sequence ID" value="TMUE_3000013907.1"/>
    <property type="gene ID" value="WBGene00292883"/>
</dbReference>
<feature type="domain" description="Transcription factor CBF/NF-Y/archaeal histone" evidence="6">
    <location>
        <begin position="59"/>
        <end position="123"/>
    </location>
</feature>
<dbReference type="FunFam" id="1.10.20.10:FF:000099">
    <property type="entry name" value="nuclear transcription factor Y subunit beta"/>
    <property type="match status" value="1"/>
</dbReference>
<dbReference type="GO" id="GO:0046982">
    <property type="term" value="F:protein heterodimerization activity"/>
    <property type="evidence" value="ECO:0007669"/>
    <property type="project" value="InterPro"/>
</dbReference>
<keyword evidence="4" id="KW-0804">Transcription</keyword>
<feature type="compositionally biased region" description="Basic and acidic residues" evidence="5">
    <location>
        <begin position="35"/>
        <end position="50"/>
    </location>
</feature>
<dbReference type="Pfam" id="PF00808">
    <property type="entry name" value="CBFD_NFYB_HMF"/>
    <property type="match status" value="1"/>
</dbReference>
<dbReference type="SUPFAM" id="SSF47113">
    <property type="entry name" value="Histone-fold"/>
    <property type="match status" value="1"/>
</dbReference>
<evidence type="ECO:0000313" key="8">
    <source>
        <dbReference type="WBParaSite" id="TMUE_3000013907.1"/>
    </source>
</evidence>
<dbReference type="InterPro" id="IPR027113">
    <property type="entry name" value="Transc_fact_NFYB/HAP3"/>
</dbReference>
<dbReference type="InterPro" id="IPR009072">
    <property type="entry name" value="Histone-fold"/>
</dbReference>
<dbReference type="PANTHER" id="PTHR11064:SF9">
    <property type="entry name" value="NUCLEAR TRANSCRIPTION FACTOR Y SUBUNIT BETA"/>
    <property type="match status" value="1"/>
</dbReference>
<protein>
    <submittedName>
        <fullName evidence="8">CBFD_NFYB_HMF domain-containing protein</fullName>
    </submittedName>
</protein>
<feature type="region of interest" description="Disordered" evidence="5">
    <location>
        <begin position="1"/>
        <end position="50"/>
    </location>
</feature>
<keyword evidence="2" id="KW-0805">Transcription regulation</keyword>
<dbReference type="AlphaFoldDB" id="A0A5S6R3Y8"/>
<evidence type="ECO:0000259" key="6">
    <source>
        <dbReference type="Pfam" id="PF00808"/>
    </source>
</evidence>
<evidence type="ECO:0000256" key="1">
    <source>
        <dbReference type="ARBA" id="ARBA00009053"/>
    </source>
</evidence>
<dbReference type="PANTHER" id="PTHR11064">
    <property type="entry name" value="CCAAT-BINDING TRANSCRIPTION FACTOR-RELATED"/>
    <property type="match status" value="1"/>
</dbReference>
<dbReference type="InterPro" id="IPR003958">
    <property type="entry name" value="CBFA_NFYB_domain"/>
</dbReference>
<dbReference type="GO" id="GO:0000978">
    <property type="term" value="F:RNA polymerase II cis-regulatory region sequence-specific DNA binding"/>
    <property type="evidence" value="ECO:0007669"/>
    <property type="project" value="TreeGrafter"/>
</dbReference>
<dbReference type="CDD" id="cd22907">
    <property type="entry name" value="HFD_NFYB"/>
    <property type="match status" value="1"/>
</dbReference>
<name>A0A5S6R3Y8_TRIMR</name>
<dbReference type="GO" id="GO:0001228">
    <property type="term" value="F:DNA-binding transcription activator activity, RNA polymerase II-specific"/>
    <property type="evidence" value="ECO:0007669"/>
    <property type="project" value="InterPro"/>
</dbReference>
<dbReference type="PRINTS" id="PR00615">
    <property type="entry name" value="CCAATSUBUNTA"/>
</dbReference>
<proteinExistence type="inferred from homology"/>
<dbReference type="Proteomes" id="UP000046395">
    <property type="component" value="Unassembled WGS sequence"/>
</dbReference>
<evidence type="ECO:0000256" key="3">
    <source>
        <dbReference type="ARBA" id="ARBA00023125"/>
    </source>
</evidence>
<keyword evidence="7" id="KW-1185">Reference proteome</keyword>
<sequence length="277" mass="29787">MRSVHVSTSGEVYSSDSEENNQTLESGNASCSFGGDDRRTDNASTESADREILREQDRFLPIANVARLMKRGVPETGKIAKDAKECCQESVSEFISFLTSEAAERSLIEKRKTINGEDLLVALDGLGFEPYVEYMRGYLEKYRLACKTEKNTIDTIAPFVLRQKPIVTNVAPAGSSSAGAKSPGQRTPTASHIALVTQPTNTSPTLMYLEAVSSSGGHEGTGNVQPSQYVTLNAPQALQFLQLHSLGQQGHGGLLQGQPVIAIPATTVPADTVDKLK</sequence>
<evidence type="ECO:0000256" key="4">
    <source>
        <dbReference type="ARBA" id="ARBA00023163"/>
    </source>
</evidence>
<dbReference type="STRING" id="70415.A0A5S6R3Y8"/>
<dbReference type="GO" id="GO:0016602">
    <property type="term" value="C:CCAAT-binding factor complex"/>
    <property type="evidence" value="ECO:0007669"/>
    <property type="project" value="InterPro"/>
</dbReference>
<keyword evidence="3" id="KW-0238">DNA-binding</keyword>
<evidence type="ECO:0000256" key="5">
    <source>
        <dbReference type="SAM" id="MobiDB-lite"/>
    </source>
</evidence>
<comment type="similarity">
    <text evidence="1">Belongs to the NFYB/HAP3 subunit family.</text>
</comment>
<accession>A0A5S6R3Y8</accession>
<feature type="compositionally biased region" description="Polar residues" evidence="5">
    <location>
        <begin position="1"/>
        <end position="31"/>
    </location>
</feature>
<reference evidence="8" key="1">
    <citation type="submission" date="2019-12" db="UniProtKB">
        <authorList>
            <consortium name="WormBaseParasite"/>
        </authorList>
    </citation>
    <scope>IDENTIFICATION</scope>
</reference>